<evidence type="ECO:0000313" key="3">
    <source>
        <dbReference type="EMBL" id="OLL23819.1"/>
    </source>
</evidence>
<protein>
    <submittedName>
        <fullName evidence="3">FAM50 family protein</fullName>
    </submittedName>
</protein>
<dbReference type="PANTHER" id="PTHR12722">
    <property type="entry name" value="XAP-5 PROTEIN-RELATED"/>
    <property type="match status" value="1"/>
</dbReference>
<dbReference type="OMA" id="DFIWVFL"/>
<dbReference type="EMBL" id="LXFE01001201">
    <property type="protein sequence ID" value="OLL23819.1"/>
    <property type="molecule type" value="Genomic_DNA"/>
</dbReference>
<dbReference type="GO" id="GO:0005634">
    <property type="term" value="C:nucleus"/>
    <property type="evidence" value="ECO:0007669"/>
    <property type="project" value="InterPro"/>
</dbReference>
<dbReference type="GO" id="GO:0000785">
    <property type="term" value="C:chromatin"/>
    <property type="evidence" value="ECO:0007669"/>
    <property type="project" value="EnsemblFungi"/>
</dbReference>
<dbReference type="Pfam" id="PF04921">
    <property type="entry name" value="XAP5"/>
    <property type="match status" value="1"/>
</dbReference>
<keyword evidence="4" id="KW-1185">Reference proteome</keyword>
<feature type="region of interest" description="Disordered" evidence="1">
    <location>
        <begin position="1"/>
        <end position="44"/>
    </location>
</feature>
<feature type="domain" description="FAM50A/XAP5 C-terminal" evidence="2">
    <location>
        <begin position="168"/>
        <end position="298"/>
    </location>
</feature>
<sequence length="310" mass="35823">MSPDQNAESTFINLFHSRAVPPPPVPPPSAMTSSTDSVSTPGFVAENPDIEETLKQNTVGLVHLDHFRKVKRSLAEQRDRSFIAGKESKSFPKKVSKKSKKRTKLSFDDGDDVGSDDTALPSKKRIIGKDPGVDTSFLPDNEREELNNLRREQLRKEYLENMVKAKEEEVELHFSYFEGTETPYKLQVRKGDTIRKFLEIIKDQVPQLNHVRTDDVMLVQGQLIIPHHYEFHWFIMHKKRGIFGQLLFDFNSEQSLDNRELSFQIPKVTTKTWYQKNKHIYPASRWQSFDPLKNYAQRSNDDPAMTALFG</sequence>
<dbReference type="Proteomes" id="UP000186594">
    <property type="component" value="Unassembled WGS sequence"/>
</dbReference>
<accession>A0A1U7LMF3</accession>
<dbReference type="STRING" id="1198029.A0A1U7LMF3"/>
<feature type="compositionally biased region" description="Polar residues" evidence="1">
    <location>
        <begin position="1"/>
        <end position="12"/>
    </location>
</feature>
<evidence type="ECO:0000256" key="1">
    <source>
        <dbReference type="SAM" id="MobiDB-lite"/>
    </source>
</evidence>
<reference evidence="3 4" key="1">
    <citation type="submission" date="2016-04" db="EMBL/GenBank/DDBJ databases">
        <title>Evolutionary innovation and constraint leading to complex multicellularity in the Ascomycota.</title>
        <authorList>
            <person name="Cisse O."/>
            <person name="Nguyen A."/>
            <person name="Hewitt D.A."/>
            <person name="Jedd G."/>
            <person name="Stajich J.E."/>
        </authorList>
    </citation>
    <scope>NUCLEOTIDE SEQUENCE [LARGE SCALE GENOMIC DNA]</scope>
    <source>
        <strain evidence="3 4">DAH-3</strain>
    </source>
</reference>
<dbReference type="PANTHER" id="PTHR12722:SF0">
    <property type="entry name" value="PROTEIN FAM50A"/>
    <property type="match status" value="1"/>
</dbReference>
<feature type="compositionally biased region" description="Basic residues" evidence="1">
    <location>
        <begin position="92"/>
        <end position="104"/>
    </location>
</feature>
<feature type="compositionally biased region" description="Polar residues" evidence="1">
    <location>
        <begin position="30"/>
        <end position="40"/>
    </location>
</feature>
<dbReference type="GO" id="GO:0006325">
    <property type="term" value="P:chromatin organization"/>
    <property type="evidence" value="ECO:0007669"/>
    <property type="project" value="EnsemblFungi"/>
</dbReference>
<dbReference type="InterPro" id="IPR048337">
    <property type="entry name" value="FAM50A/XAP5_C"/>
</dbReference>
<dbReference type="OrthoDB" id="1562195at2759"/>
<gene>
    <name evidence="3" type="ORF">NEOLI_004984</name>
</gene>
<organism evidence="3 4">
    <name type="scientific">Neolecta irregularis (strain DAH-3)</name>
    <dbReference type="NCBI Taxonomy" id="1198029"/>
    <lineage>
        <taxon>Eukaryota</taxon>
        <taxon>Fungi</taxon>
        <taxon>Dikarya</taxon>
        <taxon>Ascomycota</taxon>
        <taxon>Taphrinomycotina</taxon>
        <taxon>Neolectales</taxon>
        <taxon>Neolectaceae</taxon>
        <taxon>Neolecta</taxon>
    </lineage>
</organism>
<dbReference type="InterPro" id="IPR007005">
    <property type="entry name" value="XAP5"/>
</dbReference>
<feature type="compositionally biased region" description="Pro residues" evidence="1">
    <location>
        <begin position="20"/>
        <end position="29"/>
    </location>
</feature>
<proteinExistence type="predicted"/>
<feature type="region of interest" description="Disordered" evidence="1">
    <location>
        <begin position="92"/>
        <end position="126"/>
    </location>
</feature>
<dbReference type="AlphaFoldDB" id="A0A1U7LMF3"/>
<evidence type="ECO:0000259" key="2">
    <source>
        <dbReference type="Pfam" id="PF04921"/>
    </source>
</evidence>
<name>A0A1U7LMF3_NEOID</name>
<comment type="caution">
    <text evidence="3">The sequence shown here is derived from an EMBL/GenBank/DDBJ whole genome shotgun (WGS) entry which is preliminary data.</text>
</comment>
<evidence type="ECO:0000313" key="4">
    <source>
        <dbReference type="Proteomes" id="UP000186594"/>
    </source>
</evidence>